<dbReference type="EMBL" id="CP144745">
    <property type="protein sequence ID" value="WVZ49145.1"/>
    <property type="molecule type" value="Genomic_DNA"/>
</dbReference>
<dbReference type="AlphaFoldDB" id="A0AAQ3PGX7"/>
<gene>
    <name evidence="2" type="ORF">U9M48_000522</name>
</gene>
<name>A0AAQ3PGX7_PASNO</name>
<proteinExistence type="predicted"/>
<keyword evidence="3" id="KW-1185">Reference proteome</keyword>
<feature type="compositionally biased region" description="Low complexity" evidence="1">
    <location>
        <begin position="84"/>
        <end position="98"/>
    </location>
</feature>
<evidence type="ECO:0000313" key="3">
    <source>
        <dbReference type="Proteomes" id="UP001341281"/>
    </source>
</evidence>
<accession>A0AAQ3PGX7</accession>
<protein>
    <submittedName>
        <fullName evidence="2">Uncharacterized protein</fullName>
    </submittedName>
</protein>
<evidence type="ECO:0000313" key="2">
    <source>
        <dbReference type="EMBL" id="WVZ49145.1"/>
    </source>
</evidence>
<evidence type="ECO:0000256" key="1">
    <source>
        <dbReference type="SAM" id="MobiDB-lite"/>
    </source>
</evidence>
<dbReference type="Proteomes" id="UP001341281">
    <property type="component" value="Chromosome 01"/>
</dbReference>
<feature type="region of interest" description="Disordered" evidence="1">
    <location>
        <begin position="84"/>
        <end position="116"/>
    </location>
</feature>
<sequence length="116" mass="12534">MTISTEELQLRKLVSTPEPSSPSPSANRWTLPTLKDTWGCRGLVARTKTSSANAALAATWNAMQQHGASGSSFTYLHAPLLWAASSPSASSPSPSSWWPDDRPDTTRSTCRASCRR</sequence>
<feature type="compositionally biased region" description="Low complexity" evidence="1">
    <location>
        <begin position="106"/>
        <end position="116"/>
    </location>
</feature>
<feature type="region of interest" description="Disordered" evidence="1">
    <location>
        <begin position="1"/>
        <end position="28"/>
    </location>
</feature>
<reference evidence="2 3" key="1">
    <citation type="submission" date="2024-02" db="EMBL/GenBank/DDBJ databases">
        <title>High-quality chromosome-scale genome assembly of Pensacola bahiagrass (Paspalum notatum Flugge var. saurae).</title>
        <authorList>
            <person name="Vega J.M."/>
            <person name="Podio M."/>
            <person name="Orjuela J."/>
            <person name="Siena L.A."/>
            <person name="Pessino S.C."/>
            <person name="Combes M.C."/>
            <person name="Mariac C."/>
            <person name="Albertini E."/>
            <person name="Pupilli F."/>
            <person name="Ortiz J.P.A."/>
            <person name="Leblanc O."/>
        </authorList>
    </citation>
    <scope>NUCLEOTIDE SEQUENCE [LARGE SCALE GENOMIC DNA]</scope>
    <source>
        <strain evidence="2">R1</strain>
        <tissue evidence="2">Leaf</tissue>
    </source>
</reference>
<organism evidence="2 3">
    <name type="scientific">Paspalum notatum var. saurae</name>
    <dbReference type="NCBI Taxonomy" id="547442"/>
    <lineage>
        <taxon>Eukaryota</taxon>
        <taxon>Viridiplantae</taxon>
        <taxon>Streptophyta</taxon>
        <taxon>Embryophyta</taxon>
        <taxon>Tracheophyta</taxon>
        <taxon>Spermatophyta</taxon>
        <taxon>Magnoliopsida</taxon>
        <taxon>Liliopsida</taxon>
        <taxon>Poales</taxon>
        <taxon>Poaceae</taxon>
        <taxon>PACMAD clade</taxon>
        <taxon>Panicoideae</taxon>
        <taxon>Andropogonodae</taxon>
        <taxon>Paspaleae</taxon>
        <taxon>Paspalinae</taxon>
        <taxon>Paspalum</taxon>
    </lineage>
</organism>